<name>A0ABD1TGA2_9LAMI</name>
<keyword evidence="3" id="KW-1185">Reference proteome</keyword>
<gene>
    <name evidence="2" type="ORF">Adt_17366</name>
</gene>
<evidence type="ECO:0000313" key="2">
    <source>
        <dbReference type="EMBL" id="KAL2511766.1"/>
    </source>
</evidence>
<feature type="compositionally biased region" description="Gly residues" evidence="1">
    <location>
        <begin position="9"/>
        <end position="18"/>
    </location>
</feature>
<sequence length="118" mass="13084">MADKDRQTNGGGDAGGGGGDEDEDSGVGPTEIGDPKERECRKAKRVGFLWVQERQEEIAPKEEEENQFCKFRVLGQKGESPTSDPNSSEFTVDMLRALIEKNDFYSKECNPHLDTDSN</sequence>
<reference evidence="3" key="1">
    <citation type="submission" date="2024-07" db="EMBL/GenBank/DDBJ databases">
        <title>Two chromosome-level genome assemblies of Korean endemic species Abeliophyllum distichum and Forsythia ovata (Oleaceae).</title>
        <authorList>
            <person name="Jang H."/>
        </authorList>
    </citation>
    <scope>NUCLEOTIDE SEQUENCE [LARGE SCALE GENOMIC DNA]</scope>
</reference>
<evidence type="ECO:0000313" key="3">
    <source>
        <dbReference type="Proteomes" id="UP001604336"/>
    </source>
</evidence>
<dbReference type="AlphaFoldDB" id="A0ABD1TGA2"/>
<dbReference type="PANTHER" id="PTHR35123:SF2">
    <property type="entry name" value="UBIQUITIN CARBOXYL-TERMINAL HYDROLASE-LIKE PROTEIN"/>
    <property type="match status" value="1"/>
</dbReference>
<organism evidence="2 3">
    <name type="scientific">Abeliophyllum distichum</name>
    <dbReference type="NCBI Taxonomy" id="126358"/>
    <lineage>
        <taxon>Eukaryota</taxon>
        <taxon>Viridiplantae</taxon>
        <taxon>Streptophyta</taxon>
        <taxon>Embryophyta</taxon>
        <taxon>Tracheophyta</taxon>
        <taxon>Spermatophyta</taxon>
        <taxon>Magnoliopsida</taxon>
        <taxon>eudicotyledons</taxon>
        <taxon>Gunneridae</taxon>
        <taxon>Pentapetalae</taxon>
        <taxon>asterids</taxon>
        <taxon>lamiids</taxon>
        <taxon>Lamiales</taxon>
        <taxon>Oleaceae</taxon>
        <taxon>Forsythieae</taxon>
        <taxon>Abeliophyllum</taxon>
    </lineage>
</organism>
<accession>A0ABD1TGA2</accession>
<dbReference type="EMBL" id="JBFOLK010000005">
    <property type="protein sequence ID" value="KAL2511766.1"/>
    <property type="molecule type" value="Genomic_DNA"/>
</dbReference>
<comment type="caution">
    <text evidence="2">The sequence shown here is derived from an EMBL/GenBank/DDBJ whole genome shotgun (WGS) entry which is preliminary data.</text>
</comment>
<proteinExistence type="predicted"/>
<dbReference type="PANTHER" id="PTHR35123">
    <property type="entry name" value="OS07G0633900 PROTEIN-RELATED"/>
    <property type="match status" value="1"/>
</dbReference>
<evidence type="ECO:0000256" key="1">
    <source>
        <dbReference type="SAM" id="MobiDB-lite"/>
    </source>
</evidence>
<protein>
    <submittedName>
        <fullName evidence="2">Uncharacterized protein</fullName>
    </submittedName>
</protein>
<dbReference type="Proteomes" id="UP001604336">
    <property type="component" value="Unassembled WGS sequence"/>
</dbReference>
<feature type="region of interest" description="Disordered" evidence="1">
    <location>
        <begin position="1"/>
        <end position="39"/>
    </location>
</feature>